<organism evidence="1 2">
    <name type="scientific">Ustilaginoidea virens</name>
    <name type="common">Rice false smut fungus</name>
    <name type="synonym">Villosiclava virens</name>
    <dbReference type="NCBI Taxonomy" id="1159556"/>
    <lineage>
        <taxon>Eukaryota</taxon>
        <taxon>Fungi</taxon>
        <taxon>Dikarya</taxon>
        <taxon>Ascomycota</taxon>
        <taxon>Pezizomycotina</taxon>
        <taxon>Sordariomycetes</taxon>
        <taxon>Hypocreomycetidae</taxon>
        <taxon>Hypocreales</taxon>
        <taxon>Clavicipitaceae</taxon>
        <taxon>Ustilaginoidea</taxon>
    </lineage>
</organism>
<dbReference type="OrthoDB" id="5129507at2759"/>
<dbReference type="AlphaFoldDB" id="A0A8E5HW93"/>
<accession>A0A8E5HW93</accession>
<keyword evidence="2" id="KW-1185">Reference proteome</keyword>
<proteinExistence type="predicted"/>
<dbReference type="GeneID" id="66067767"/>
<dbReference type="KEGG" id="uvi:66067767"/>
<dbReference type="InterPro" id="IPR038883">
    <property type="entry name" value="AN11006-like"/>
</dbReference>
<sequence length="578" mass="65525">MHSPPTKISGAGKLRQETICSFLSTDEKLQRLDIFSLPASTRQKIYREAGLPYNDHVLLPSSKYQSPLSSEARATISGLLVANKAVSSEASKILYSANAFTIWLTCLEDLRPILAFSARTISMLTNLIIQCDDPSRDCQTLLCSSFGLPDACPCCRHPKLASEANRPSTFWEFRDVLRHVVSHATPFGLHLGISINVGDAETARCLLEPLRSTSTLADCAIRLSKRPDMELQSIARQFALQAMGKVAQEPAFRFMDLPREIRLQVLEETDLQIPDGEVEWSPLQGYHAAAASTFCGQEYVCFSGYLDDPFLKQGFFCAQRHSSFSQHCHCWCPPTALLLCSRRLREEALGVFFRSNRFTVVPKNGCTLPVRKVQDEPDDRLEASIFLRNVVPFQALSYLRFLEIVFPPFDYEFLPPNHTAYRDWIELLDFLSGVLSPSQLVLRVHFADYDSTGYKRTYFRVNMTPAGSEAIARAYERTLMPLEKLRRSLKCLFIHLANPWSWASASIQDIDVVRREARVHMQATEQRLEKLIMADDGYDGVARGKNSEKKSRWLLSAEYKSEFSMPVYGFDPRLNAWV</sequence>
<name>A0A8E5HW93_USTVR</name>
<evidence type="ECO:0000313" key="1">
    <source>
        <dbReference type="EMBL" id="QUC22749.1"/>
    </source>
</evidence>
<protein>
    <submittedName>
        <fullName evidence="1">Uncharacterized protein</fullName>
    </submittedName>
</protein>
<dbReference type="EMBL" id="CP072757">
    <property type="protein sequence ID" value="QUC22749.1"/>
    <property type="molecule type" value="Genomic_DNA"/>
</dbReference>
<dbReference type="PANTHER" id="PTHR42085:SF6">
    <property type="entry name" value="F-BOX DOMAIN-CONTAINING PROTEIN"/>
    <property type="match status" value="1"/>
</dbReference>
<evidence type="ECO:0000313" key="2">
    <source>
        <dbReference type="Proteomes" id="UP000027002"/>
    </source>
</evidence>
<dbReference type="PANTHER" id="PTHR42085">
    <property type="entry name" value="F-BOX DOMAIN-CONTAINING PROTEIN"/>
    <property type="match status" value="1"/>
</dbReference>
<dbReference type="Proteomes" id="UP000027002">
    <property type="component" value="Chromosome 5"/>
</dbReference>
<dbReference type="RefSeq" id="XP_043000422.1">
    <property type="nucleotide sequence ID" value="XM_043144487.1"/>
</dbReference>
<gene>
    <name evidence="1" type="ORF">UV8b_06990</name>
</gene>
<reference evidence="1" key="1">
    <citation type="submission" date="2020-03" db="EMBL/GenBank/DDBJ databases">
        <title>A mixture of massive structural variations and highly conserved coding sequences in Ustilaginoidea virens genome.</title>
        <authorList>
            <person name="Zhang K."/>
            <person name="Zhao Z."/>
            <person name="Zhang Z."/>
            <person name="Li Y."/>
            <person name="Hsiang T."/>
            <person name="Sun W."/>
        </authorList>
    </citation>
    <scope>NUCLEOTIDE SEQUENCE</scope>
    <source>
        <strain evidence="1">UV-8b</strain>
    </source>
</reference>